<proteinExistence type="predicted"/>
<protein>
    <submittedName>
        <fullName evidence="1">Uncharacterized protein</fullName>
    </submittedName>
</protein>
<comment type="caution">
    <text evidence="1">The sequence shown here is derived from an EMBL/GenBank/DDBJ whole genome shotgun (WGS) entry which is preliminary data.</text>
</comment>
<gene>
    <name evidence="1" type="ORF">JK634_19565</name>
</gene>
<sequence>MNFVEEVEKFQLIKGSDAYEMAKLEVLLRLEKVYIATRGGNIAVFPSNMNRTKSVYVYTNREFINDDGNNYDEISLEKFNIILKNKGNNFNNCFINNNTEFSIILAGNIPYFIRRYDDIYSKSVNFDVNFSNTVSVQPNANPQTSVGTQTYNMDNNIQNSKNILPDRIYLVARDAADLNNIDYYIRTSSNDNYAYLYYSSAQGNNNVFKEQLYWAKLVGISKNHFIETIMPDLKQKGINKIILNFGTKDGTIVEINDII</sequence>
<name>A0A937K6L3_9CLOT</name>
<evidence type="ECO:0000313" key="1">
    <source>
        <dbReference type="EMBL" id="MBL4933990.1"/>
    </source>
</evidence>
<reference evidence="1" key="1">
    <citation type="submission" date="2021-01" db="EMBL/GenBank/DDBJ databases">
        <title>Genome public.</title>
        <authorList>
            <person name="Liu C."/>
            <person name="Sun Q."/>
        </authorList>
    </citation>
    <scope>NUCLEOTIDE SEQUENCE</scope>
    <source>
        <strain evidence="1">YIM B02565</strain>
    </source>
</reference>
<dbReference type="RefSeq" id="WP_202769452.1">
    <property type="nucleotide sequence ID" value="NZ_JAESWA010000029.1"/>
</dbReference>
<organism evidence="1 2">
    <name type="scientific">Clostridium paridis</name>
    <dbReference type="NCBI Taxonomy" id="2803863"/>
    <lineage>
        <taxon>Bacteria</taxon>
        <taxon>Bacillati</taxon>
        <taxon>Bacillota</taxon>
        <taxon>Clostridia</taxon>
        <taxon>Eubacteriales</taxon>
        <taxon>Clostridiaceae</taxon>
        <taxon>Clostridium</taxon>
    </lineage>
</organism>
<keyword evidence="2" id="KW-1185">Reference proteome</keyword>
<dbReference type="AlphaFoldDB" id="A0A937K6L3"/>
<accession>A0A937K6L3</accession>
<evidence type="ECO:0000313" key="2">
    <source>
        <dbReference type="Proteomes" id="UP000623681"/>
    </source>
</evidence>
<dbReference type="Proteomes" id="UP000623681">
    <property type="component" value="Unassembled WGS sequence"/>
</dbReference>
<dbReference type="EMBL" id="JAESWA010000029">
    <property type="protein sequence ID" value="MBL4933990.1"/>
    <property type="molecule type" value="Genomic_DNA"/>
</dbReference>